<dbReference type="GO" id="GO:0016758">
    <property type="term" value="F:hexosyltransferase activity"/>
    <property type="evidence" value="ECO:0007669"/>
    <property type="project" value="UniProtKB-ARBA"/>
</dbReference>
<dbReference type="OrthoDB" id="6620093at2"/>
<evidence type="ECO:0000313" key="2">
    <source>
        <dbReference type="EMBL" id="EWT00219.1"/>
    </source>
</evidence>
<dbReference type="eggNOG" id="COG1819">
    <property type="taxonomic scope" value="Bacteria"/>
</dbReference>
<dbReference type="InterPro" id="IPR050426">
    <property type="entry name" value="Glycosyltransferase_28"/>
</dbReference>
<sequence>MRVLFSTTAGAGHLGPLVPLARACQTAGHEVVVAAPVSFADPVRRVGFEHMGFPEAPPEALGRLMAGLENLSLDEANARMIQDVFGRLDACAALPGMTGIIERCRPDVVVREMCEFGSLAAAELVGVPHVQVALGMHELCDRAEPLLAQPLAELGALVGMTDGRLSAALHDEPVFSTVPERLDEPYRHTPTDAAPRMLRFRDASLSVTPGSLPGHWGKPTDPLVYVTFGSVAGSFHQSGGLFASTLEALAELPVRVLLTTGESGDPDALRPWPDNAHVERWWPQVEVMPHAAVVVGHGGFGTTMTALAAGVPQVVVPLFASDQVLNAERIAAAGAGVHVDGGTGSAASICDAVTELLTHLEYGARARTLAAEMARLPEVAEAVPVLAELCGAG</sequence>
<dbReference type="AlphaFoldDB" id="W9G8L8"/>
<dbReference type="PANTHER" id="PTHR48050">
    <property type="entry name" value="STEROL 3-BETA-GLUCOSYLTRANSFERASE"/>
    <property type="match status" value="1"/>
</dbReference>
<protein>
    <recommendedName>
        <fullName evidence="1">Erythromycin biosynthesis protein CIII-like C-terminal domain-containing protein</fullName>
    </recommendedName>
</protein>
<comment type="caution">
    <text evidence="2">The sequence shown here is derived from an EMBL/GenBank/DDBJ whole genome shotgun (WGS) entry which is preliminary data.</text>
</comment>
<dbReference type="GO" id="GO:0017000">
    <property type="term" value="P:antibiotic biosynthetic process"/>
    <property type="evidence" value="ECO:0007669"/>
    <property type="project" value="UniProtKB-ARBA"/>
</dbReference>
<name>W9G8L8_9MICO</name>
<dbReference type="SUPFAM" id="SSF53756">
    <property type="entry name" value="UDP-Glycosyltransferase/glycogen phosphorylase"/>
    <property type="match status" value="1"/>
</dbReference>
<dbReference type="RefSeq" id="WP_034808882.1">
    <property type="nucleotide sequence ID" value="NZ_AWSA01000051.1"/>
</dbReference>
<dbReference type="STRING" id="1386089.N865_17565"/>
<dbReference type="InterPro" id="IPR002213">
    <property type="entry name" value="UDP_glucos_trans"/>
</dbReference>
<dbReference type="PANTHER" id="PTHR48050:SF13">
    <property type="entry name" value="STEROL 3-BETA-GLUCOSYLTRANSFERASE UGT80A2"/>
    <property type="match status" value="1"/>
</dbReference>
<dbReference type="InterPro" id="IPR010610">
    <property type="entry name" value="EryCIII-like_C"/>
</dbReference>
<dbReference type="Gene3D" id="3.40.50.2000">
    <property type="entry name" value="Glycogen Phosphorylase B"/>
    <property type="match status" value="2"/>
</dbReference>
<evidence type="ECO:0000259" key="1">
    <source>
        <dbReference type="Pfam" id="PF06722"/>
    </source>
</evidence>
<dbReference type="Pfam" id="PF06722">
    <property type="entry name" value="EryCIII-like_C"/>
    <property type="match status" value="1"/>
</dbReference>
<keyword evidence="3" id="KW-1185">Reference proteome</keyword>
<dbReference type="CDD" id="cd03784">
    <property type="entry name" value="GT1_Gtf-like"/>
    <property type="match status" value="1"/>
</dbReference>
<reference evidence="2 3" key="1">
    <citation type="submission" date="2013-08" db="EMBL/GenBank/DDBJ databases">
        <title>Intrasporangium oryzae NRRL B-24470.</title>
        <authorList>
            <person name="Liu H."/>
            <person name="Wang G."/>
        </authorList>
    </citation>
    <scope>NUCLEOTIDE SEQUENCE [LARGE SCALE GENOMIC DNA]</scope>
    <source>
        <strain evidence="2 3">NRRL B-24470</strain>
    </source>
</reference>
<dbReference type="EMBL" id="AWSA01000051">
    <property type="protein sequence ID" value="EWT00219.1"/>
    <property type="molecule type" value="Genomic_DNA"/>
</dbReference>
<feature type="domain" description="Erythromycin biosynthesis protein CIII-like C-terminal" evidence="1">
    <location>
        <begin position="245"/>
        <end position="389"/>
    </location>
</feature>
<dbReference type="FunFam" id="3.40.50.2000:FF:000072">
    <property type="entry name" value="Glycosyl transferase"/>
    <property type="match status" value="1"/>
</dbReference>
<dbReference type="GO" id="GO:0008194">
    <property type="term" value="F:UDP-glycosyltransferase activity"/>
    <property type="evidence" value="ECO:0007669"/>
    <property type="project" value="InterPro"/>
</dbReference>
<proteinExistence type="predicted"/>
<organism evidence="2 3">
    <name type="scientific">Intrasporangium oryzae NRRL B-24470</name>
    <dbReference type="NCBI Taxonomy" id="1386089"/>
    <lineage>
        <taxon>Bacteria</taxon>
        <taxon>Bacillati</taxon>
        <taxon>Actinomycetota</taxon>
        <taxon>Actinomycetes</taxon>
        <taxon>Micrococcales</taxon>
        <taxon>Intrasporangiaceae</taxon>
        <taxon>Intrasporangium</taxon>
    </lineage>
</organism>
<accession>W9G8L8</accession>
<dbReference type="Proteomes" id="UP000019489">
    <property type="component" value="Unassembled WGS sequence"/>
</dbReference>
<evidence type="ECO:0000313" key="3">
    <source>
        <dbReference type="Proteomes" id="UP000019489"/>
    </source>
</evidence>
<gene>
    <name evidence="2" type="ORF">N865_17565</name>
</gene>